<evidence type="ECO:0000256" key="3">
    <source>
        <dbReference type="ARBA" id="ARBA00023015"/>
    </source>
</evidence>
<comment type="subcellular location">
    <subcellularLocation>
        <location evidence="1">Nucleus</location>
    </subcellularLocation>
</comment>
<dbReference type="GO" id="GO:0006351">
    <property type="term" value="P:DNA-templated transcription"/>
    <property type="evidence" value="ECO:0007669"/>
    <property type="project" value="InterPro"/>
</dbReference>
<keyword evidence="9" id="KW-1185">Reference proteome</keyword>
<dbReference type="Pfam" id="PF00172">
    <property type="entry name" value="Zn_clus"/>
    <property type="match status" value="1"/>
</dbReference>
<sequence>MDAFKADHVCGTCKTKKKRCDKILPICGYCSKRSLSCSYDTAAAAADDTDPAGHAPAVLLPRDWHRSGSNRLHGDASGIASPPAASLKVSSLDATINRHLTNVLQDINLPIEVVIIRFFQGFHKWLPIISPRTLRDQVSQNILYLADSALLLLTMALFVECPPKAPPRDGPEAALNPLFVFLRMLTAQVQTERPLSLRLLQTHVLLAAYEYASGRPEVAYVSLNTCVGMAQAMQIPEYGKLRGEFGELCRSAEIVNTWWAIVILQRLTLIECRRQIATPTTQFPNAVSPKPSDLVNDQPDGSLHRQFERQAEAAFLFDQFLAARLLHDDAEKIAELQRVDNEILRLLQTVMREEGAASHNRFSAASATIIRSLFALNEELIAALSTPNASEKAKDRIEFSKSAMHNLIRLVIDTGVHSLSSSTEPPVPCFLYLVRTAIGHAKSAVATHPGTFDAGDMDLLWRIEESLTSSRRRNETRE</sequence>
<dbReference type="InterPro" id="IPR001138">
    <property type="entry name" value="Zn2Cys6_DnaBD"/>
</dbReference>
<keyword evidence="4" id="KW-0238">DNA-binding</keyword>
<reference evidence="8 9" key="1">
    <citation type="submission" date="2015-06" db="EMBL/GenBank/DDBJ databases">
        <title>Draft genome of the ant-associated black yeast Phialophora attae CBS 131958.</title>
        <authorList>
            <person name="Moreno L.F."/>
            <person name="Stielow B.J."/>
            <person name="de Hoog S."/>
            <person name="Vicente V.A."/>
            <person name="Weiss V.A."/>
            <person name="de Vries M."/>
            <person name="Cruz L.M."/>
            <person name="Souza E.M."/>
        </authorList>
    </citation>
    <scope>NUCLEOTIDE SEQUENCE [LARGE SCALE GENOMIC DNA]</scope>
    <source>
        <strain evidence="8 9">CBS 131958</strain>
    </source>
</reference>
<dbReference type="PANTHER" id="PTHR47338">
    <property type="entry name" value="ZN(II)2CYS6 TRANSCRIPTION FACTOR (EUROFUNG)-RELATED"/>
    <property type="match status" value="1"/>
</dbReference>
<comment type="caution">
    <text evidence="8">The sequence shown here is derived from an EMBL/GenBank/DDBJ whole genome shotgun (WGS) entry which is preliminary data.</text>
</comment>
<evidence type="ECO:0000256" key="2">
    <source>
        <dbReference type="ARBA" id="ARBA00022723"/>
    </source>
</evidence>
<dbReference type="SUPFAM" id="SSF57701">
    <property type="entry name" value="Zn2/Cys6 DNA-binding domain"/>
    <property type="match status" value="1"/>
</dbReference>
<protein>
    <recommendedName>
        <fullName evidence="7">Zn(2)-C6 fungal-type domain-containing protein</fullName>
    </recommendedName>
</protein>
<evidence type="ECO:0000256" key="6">
    <source>
        <dbReference type="ARBA" id="ARBA00023242"/>
    </source>
</evidence>
<evidence type="ECO:0000256" key="5">
    <source>
        <dbReference type="ARBA" id="ARBA00023163"/>
    </source>
</evidence>
<keyword evidence="3" id="KW-0805">Transcription regulation</keyword>
<evidence type="ECO:0000256" key="1">
    <source>
        <dbReference type="ARBA" id="ARBA00004123"/>
    </source>
</evidence>
<keyword evidence="2" id="KW-0479">Metal-binding</keyword>
<organism evidence="8 9">
    <name type="scientific">Cyphellophora attinorum</name>
    <dbReference type="NCBI Taxonomy" id="1664694"/>
    <lineage>
        <taxon>Eukaryota</taxon>
        <taxon>Fungi</taxon>
        <taxon>Dikarya</taxon>
        <taxon>Ascomycota</taxon>
        <taxon>Pezizomycotina</taxon>
        <taxon>Eurotiomycetes</taxon>
        <taxon>Chaetothyriomycetidae</taxon>
        <taxon>Chaetothyriales</taxon>
        <taxon>Cyphellophoraceae</taxon>
        <taxon>Cyphellophora</taxon>
    </lineage>
</organism>
<dbReference type="GO" id="GO:0005634">
    <property type="term" value="C:nucleus"/>
    <property type="evidence" value="ECO:0007669"/>
    <property type="project" value="UniProtKB-SubCell"/>
</dbReference>
<accession>A0A0N1GWR5</accession>
<dbReference type="RefSeq" id="XP_017994333.1">
    <property type="nucleotide sequence ID" value="XM_018145062.1"/>
</dbReference>
<dbReference type="Proteomes" id="UP000038010">
    <property type="component" value="Unassembled WGS sequence"/>
</dbReference>
<dbReference type="SMART" id="SM00066">
    <property type="entry name" value="GAL4"/>
    <property type="match status" value="1"/>
</dbReference>
<evidence type="ECO:0000313" key="8">
    <source>
        <dbReference type="EMBL" id="KPI34370.1"/>
    </source>
</evidence>
<dbReference type="VEuPathDB" id="FungiDB:AB675_4894"/>
<gene>
    <name evidence="8" type="ORF">AB675_4894</name>
</gene>
<dbReference type="CDD" id="cd00067">
    <property type="entry name" value="GAL4"/>
    <property type="match status" value="1"/>
</dbReference>
<dbReference type="GeneID" id="28736942"/>
<dbReference type="EMBL" id="LFJN01000063">
    <property type="protein sequence ID" value="KPI34370.1"/>
    <property type="molecule type" value="Genomic_DNA"/>
</dbReference>
<evidence type="ECO:0000313" key="9">
    <source>
        <dbReference type="Proteomes" id="UP000038010"/>
    </source>
</evidence>
<dbReference type="PROSITE" id="PS50048">
    <property type="entry name" value="ZN2_CY6_FUNGAL_2"/>
    <property type="match status" value="1"/>
</dbReference>
<keyword evidence="5" id="KW-0804">Transcription</keyword>
<dbReference type="InterPro" id="IPR007219">
    <property type="entry name" value="XnlR_reg_dom"/>
</dbReference>
<keyword evidence="6" id="KW-0539">Nucleus</keyword>
<dbReference type="Pfam" id="PF04082">
    <property type="entry name" value="Fungal_trans"/>
    <property type="match status" value="1"/>
</dbReference>
<dbReference type="PROSITE" id="PS00463">
    <property type="entry name" value="ZN2_CY6_FUNGAL_1"/>
    <property type="match status" value="1"/>
</dbReference>
<proteinExistence type="predicted"/>
<dbReference type="CDD" id="cd12148">
    <property type="entry name" value="fungal_TF_MHR"/>
    <property type="match status" value="1"/>
</dbReference>
<evidence type="ECO:0000259" key="7">
    <source>
        <dbReference type="PROSITE" id="PS50048"/>
    </source>
</evidence>
<dbReference type="GO" id="GO:0008270">
    <property type="term" value="F:zinc ion binding"/>
    <property type="evidence" value="ECO:0007669"/>
    <property type="project" value="InterPro"/>
</dbReference>
<name>A0A0N1GWR5_9EURO</name>
<dbReference type="OrthoDB" id="4145260at2759"/>
<dbReference type="InterPro" id="IPR050815">
    <property type="entry name" value="TF_fung"/>
</dbReference>
<dbReference type="InterPro" id="IPR036864">
    <property type="entry name" value="Zn2-C6_fun-type_DNA-bd_sf"/>
</dbReference>
<dbReference type="Gene3D" id="4.10.240.10">
    <property type="entry name" value="Zn(2)-C6 fungal-type DNA-binding domain"/>
    <property type="match status" value="1"/>
</dbReference>
<dbReference type="GO" id="GO:0003677">
    <property type="term" value="F:DNA binding"/>
    <property type="evidence" value="ECO:0007669"/>
    <property type="project" value="UniProtKB-KW"/>
</dbReference>
<dbReference type="GO" id="GO:0000981">
    <property type="term" value="F:DNA-binding transcription factor activity, RNA polymerase II-specific"/>
    <property type="evidence" value="ECO:0007669"/>
    <property type="project" value="InterPro"/>
</dbReference>
<dbReference type="AlphaFoldDB" id="A0A0N1GWR5"/>
<dbReference type="PANTHER" id="PTHR47338:SF20">
    <property type="entry name" value="ZN(II)2CYS6 TRANSCRIPTION FACTOR (EUROFUNG)"/>
    <property type="match status" value="1"/>
</dbReference>
<evidence type="ECO:0000256" key="4">
    <source>
        <dbReference type="ARBA" id="ARBA00023125"/>
    </source>
</evidence>
<feature type="domain" description="Zn(2)-C6 fungal-type" evidence="7">
    <location>
        <begin position="9"/>
        <end position="39"/>
    </location>
</feature>